<feature type="transmembrane region" description="Helical" evidence="1">
    <location>
        <begin position="32"/>
        <end position="52"/>
    </location>
</feature>
<feature type="transmembrane region" description="Helical" evidence="1">
    <location>
        <begin position="64"/>
        <end position="84"/>
    </location>
</feature>
<dbReference type="EMBL" id="JAFMNX010000002">
    <property type="protein sequence ID" value="MBS9720698.1"/>
    <property type="molecule type" value="Genomic_DNA"/>
</dbReference>
<keyword evidence="1" id="KW-0812">Transmembrane</keyword>
<comment type="caution">
    <text evidence="2">The sequence shown here is derived from an EMBL/GenBank/DDBJ whole genome shotgun (WGS) entry which is preliminary data.</text>
</comment>
<protein>
    <recommendedName>
        <fullName evidence="4">DUF2254 domain-containing protein</fullName>
    </recommendedName>
</protein>
<evidence type="ECO:0008006" key="4">
    <source>
        <dbReference type="Google" id="ProtNLM"/>
    </source>
</evidence>
<evidence type="ECO:0000313" key="2">
    <source>
        <dbReference type="EMBL" id="MBS9720698.1"/>
    </source>
</evidence>
<evidence type="ECO:0000313" key="3">
    <source>
        <dbReference type="Proteomes" id="UP001297272"/>
    </source>
</evidence>
<keyword evidence="1" id="KW-0472">Membrane</keyword>
<organism evidence="2 3">
    <name type="scientific">Tianweitania aestuarii</name>
    <dbReference type="NCBI Taxonomy" id="2814886"/>
    <lineage>
        <taxon>Bacteria</taxon>
        <taxon>Pseudomonadati</taxon>
        <taxon>Pseudomonadota</taxon>
        <taxon>Alphaproteobacteria</taxon>
        <taxon>Hyphomicrobiales</taxon>
        <taxon>Phyllobacteriaceae</taxon>
        <taxon>Tianweitania</taxon>
    </lineage>
</organism>
<reference evidence="2 3" key="1">
    <citation type="submission" date="2021-03" db="EMBL/GenBank/DDBJ databases">
        <title>Tianweitania aestuarii sp. nov., isolated from a tidal flat.</title>
        <authorList>
            <person name="Park S."/>
            <person name="Yoon J.-H."/>
        </authorList>
    </citation>
    <scope>NUCLEOTIDE SEQUENCE [LARGE SCALE GENOMIC DNA]</scope>
    <source>
        <strain evidence="2 3">BSSL-BM11</strain>
    </source>
</reference>
<proteinExistence type="predicted"/>
<dbReference type="Proteomes" id="UP001297272">
    <property type="component" value="Unassembled WGS sequence"/>
</dbReference>
<keyword evidence="1" id="KW-1133">Transmembrane helix</keyword>
<name>A0ABS5RUI2_9HYPH</name>
<keyword evidence="3" id="KW-1185">Reference proteome</keyword>
<evidence type="ECO:0000256" key="1">
    <source>
        <dbReference type="SAM" id="Phobius"/>
    </source>
</evidence>
<feature type="transmembrane region" description="Helical" evidence="1">
    <location>
        <begin position="96"/>
        <end position="121"/>
    </location>
</feature>
<accession>A0ABS5RUI2</accession>
<gene>
    <name evidence="2" type="ORF">JYU29_08370</name>
</gene>
<dbReference type="RefSeq" id="WP_213984365.1">
    <property type="nucleotide sequence ID" value="NZ_JAFMNX010000002.1"/>
</dbReference>
<sequence length="581" mass="65342">MTAASCVGIEWLGLCNYDPAAPTSNHFTLGNAVTALAFTLAVQNFLKPIYVFRLAIRHITIKRLYSMVFAGAFSCVIAALVPRMPFLHNLPIGYAIVWELLATFLFLMAYGAVAISAAVPIKVSAKRVPRFAQAAAQLISEANDSDHLELLKDLQKSLPTLIKLATFVDLKHGEERTAFFEFIHRRRLEQASYAHSLLRIIADAPFCRTLVDKAPWVVSRMLRDLGGERLYSRSAEIFVRQLAQQALLSDEGTMDRELTFHGFGTAPILSDSLFRNQFIVQKYSTLHGFIPTEKITVRVIERFNSATVRTFKTLIEHRQTDHSYSAMGAKSFYESAFMGLHAIQGADNYDFRHVMAVRRSATNAISLANKLLAATPDDAYELLYVDDLRDKHKYDILGVLVEIVFDGLQAISNKFRGPNDPFWLMAHDVMSMAFDPIRQQPDGMTPFQQRLAILIIDGLKDNMNGWYPSISRVVLSTVGPYEQNAQQPNATAYKILKDAAYLEFKKLPELAKEHPEKLGHYLPDNIDYDAMANTLAHTYFGGSIALTKLTSLNIDPVNITDKALRRRLTDDEKERAEAQLK</sequence>